<dbReference type="OMA" id="SWFEIQE"/>
<evidence type="ECO:0000256" key="14">
    <source>
        <dbReference type="SAM" id="Coils"/>
    </source>
</evidence>
<keyword evidence="3" id="KW-1017">Isopeptide bond</keyword>
<evidence type="ECO:0000256" key="15">
    <source>
        <dbReference type="SAM" id="MobiDB-lite"/>
    </source>
</evidence>
<evidence type="ECO:0000256" key="10">
    <source>
        <dbReference type="ARBA" id="ARBA00057101"/>
    </source>
</evidence>
<dbReference type="Pfam" id="PF23228">
    <property type="entry name" value="zf_PCFS4"/>
    <property type="match status" value="1"/>
</dbReference>
<organism evidence="17 18">
    <name type="scientific">Rhodnius prolixus</name>
    <name type="common">Triatomid bug</name>
    <dbReference type="NCBI Taxonomy" id="13249"/>
    <lineage>
        <taxon>Eukaryota</taxon>
        <taxon>Metazoa</taxon>
        <taxon>Ecdysozoa</taxon>
        <taxon>Arthropoda</taxon>
        <taxon>Hexapoda</taxon>
        <taxon>Insecta</taxon>
        <taxon>Pterygota</taxon>
        <taxon>Neoptera</taxon>
        <taxon>Paraneoptera</taxon>
        <taxon>Hemiptera</taxon>
        <taxon>Heteroptera</taxon>
        <taxon>Panheteroptera</taxon>
        <taxon>Cimicomorpha</taxon>
        <taxon>Reduviidae</taxon>
        <taxon>Triatominae</taxon>
        <taxon>Rhodnius</taxon>
    </lineage>
</organism>
<feature type="compositionally biased region" description="Polar residues" evidence="15">
    <location>
        <begin position="395"/>
        <end position="409"/>
    </location>
</feature>
<dbReference type="Pfam" id="PF20845">
    <property type="entry name" value="Pcf11_helical"/>
    <property type="match status" value="1"/>
</dbReference>
<dbReference type="InParanoid" id="T1HL68"/>
<evidence type="ECO:0000256" key="11">
    <source>
        <dbReference type="ARBA" id="ARBA00063659"/>
    </source>
</evidence>
<feature type="region of interest" description="Disordered" evidence="15">
    <location>
        <begin position="334"/>
        <end position="353"/>
    </location>
</feature>
<keyword evidence="8 14" id="KW-0175">Coiled coil</keyword>
<feature type="compositionally biased region" description="Basic and acidic residues" evidence="15">
    <location>
        <begin position="835"/>
        <end position="848"/>
    </location>
</feature>
<dbReference type="VEuPathDB" id="VectorBase:RPRC004792"/>
<dbReference type="SUPFAM" id="SSF48464">
    <property type="entry name" value="ENTH/VHS domain"/>
    <property type="match status" value="1"/>
</dbReference>
<keyword evidence="7" id="KW-0007">Acetylation</keyword>
<dbReference type="PANTHER" id="PTHR15921:SF3">
    <property type="entry name" value="PRE-MRNA CLEAVAGE COMPLEX 2 PROTEIN PCF11"/>
    <property type="match status" value="1"/>
</dbReference>
<dbReference type="HOGENOM" id="CLU_000976_1_0_1"/>
<evidence type="ECO:0000313" key="18">
    <source>
        <dbReference type="Proteomes" id="UP000015103"/>
    </source>
</evidence>
<comment type="subunit">
    <text evidence="11">Associates with the phosphorylated CTD domain of POLR2A /RNA polymerase II.</text>
</comment>
<dbReference type="FunFam" id="1.25.40.90:FF:000015">
    <property type="entry name" value="Pre-mRNA cleavage complex 2 protein Pcf11"/>
    <property type="match status" value="1"/>
</dbReference>
<feature type="compositionally biased region" description="Polar residues" evidence="15">
    <location>
        <begin position="881"/>
        <end position="898"/>
    </location>
</feature>
<proteinExistence type="predicted"/>
<dbReference type="InterPro" id="IPR047415">
    <property type="entry name" value="Pcf11_CID"/>
</dbReference>
<dbReference type="EMBL" id="ACPB03003683">
    <property type="status" value="NOT_ANNOTATED_CDS"/>
    <property type="molecule type" value="Genomic_DNA"/>
</dbReference>
<evidence type="ECO:0000259" key="16">
    <source>
        <dbReference type="PROSITE" id="PS51391"/>
    </source>
</evidence>
<dbReference type="PANTHER" id="PTHR15921">
    <property type="entry name" value="PRE-MRNA CLEAVAGE COMPLEX II"/>
    <property type="match status" value="1"/>
</dbReference>
<dbReference type="GO" id="GO:0000993">
    <property type="term" value="F:RNA polymerase II complex binding"/>
    <property type="evidence" value="ECO:0007669"/>
    <property type="project" value="InterPro"/>
</dbReference>
<feature type="coiled-coil region" evidence="14">
    <location>
        <begin position="181"/>
        <end position="226"/>
    </location>
</feature>
<reference evidence="17" key="1">
    <citation type="submission" date="2015-05" db="UniProtKB">
        <authorList>
            <consortium name="EnsemblMetazoa"/>
        </authorList>
    </citation>
    <scope>IDENTIFICATION</scope>
</reference>
<dbReference type="GO" id="GO:0003729">
    <property type="term" value="F:mRNA binding"/>
    <property type="evidence" value="ECO:0007669"/>
    <property type="project" value="InterPro"/>
</dbReference>
<dbReference type="InterPro" id="IPR057242">
    <property type="entry name" value="PCFS4-like"/>
</dbReference>
<dbReference type="GO" id="GO:0005849">
    <property type="term" value="C:mRNA cleavage factor complex"/>
    <property type="evidence" value="ECO:0007669"/>
    <property type="project" value="TreeGrafter"/>
</dbReference>
<evidence type="ECO:0000256" key="9">
    <source>
        <dbReference type="ARBA" id="ARBA00023242"/>
    </source>
</evidence>
<dbReference type="Pfam" id="PF04818">
    <property type="entry name" value="CID"/>
    <property type="match status" value="1"/>
</dbReference>
<dbReference type="EnsemblMetazoa" id="RPRC004792-RA">
    <property type="protein sequence ID" value="RPRC004792-PA"/>
    <property type="gene ID" value="RPRC004792"/>
</dbReference>
<sequence length="1779" mass="199030">LHCRPMKVNSGKDVAEEYTSSLADLTINSKPLINMLTMLAEDYIEHAPLIVKVVELHLQKVTCDIKLPILYLIDSIVKNVGKTYVPLFTQNIVSTFCAVFEKVDEKVRFQMFKLRQTWNEVFPQKKLLALDVRVHAIDPAWPITATQSVNIHVNPKFLQAHASTSTVSEVAQPINDGIMREELLKQQKELLELQKRKVELELMQTKAILEEQQKKLENQTAGLISEPPDAVGGQQLQVNALQFSKAENTTNTHTAPMLVANTRTKPYNNKNEWNRVAPAEVNVSLKKPMDRYDKDLFTKLPAEEPPPPGVDVITCFTNQATSTMHTPTPMIINSDFSPARDSPIDSSNKNENSLDDIEMEVCESKVSDIERKGGGIKRCHAESSVSVKEPFQVAEVQQSSTAQPNQIKSPTLELPPSPTISNKELDVINPSIELASNAGLDLANATKDVDFRLLPFPSENDSEDTDSQIPIKKSRAEVLDALFGVEDVDLRRFPPLVQSPQQAIFNSTEDSNPLPSSCSPVTDNALAAESSANPLFLRESLQHNLTPSPPINVPVSTFSNLSPRNNVTSPHTEVSSHSSATLSTSPDLNSPAAPVVTSQLFQNNINSLPEKTKHLPIPSAFQDDNSQNFNRDTPKVAVSLPSSVCPSHILDTSSPPPAPPPPIISKSDTFEESSWANYKKVKSEENGCGQTFEGFRRTGKGKKERTHSSLFRSSNGLVEEIKESEQECEERSSANCNLIIKEAEQQLSSGNITFSQYNRMLKEVIAINEARKLQEALRKDENNEMADDSEVEMLENDDEVGSYSKKSKLEPEFNGPLTPETGSTLTDSADVIDNESSKSEEYQFPKDGRSKRHYSSEGQSRTFNSESYSQRFPAHPPVWDNRNSLQQNQSQIAASQRPSWYMRGAATQQIGPQEAKQLPPRNTPTNFPLWAVPPAPNCNPQVFYETNKNSNYRYGCNVPYKKSFIPPIRPPHTRRQDVPPSDIQVLELIEKDTMRPIRIDGIVREVRFYGETAVIILSWDDPREVMFQQGSRRLIVDEHEQFILHFNSPYRDCIIDGQIFKIRLGAPTRELFVDGLYYEMIFGGPPVQIMLGGQRKMVQLSGPMPKLRIGEVPRTDLVAGKINLIIDAKKMFPIYLDAKPQRFEIGGVPYILRFVEALQTVVINGVPFKFEFGGVPVPIFFHGEKHFLRLSVLPRDIRPGYVNIVNMEGGRLPSPPPELAVPAVSPPAVRPGNSFNQDINNYNVLPAENSLELQPLELLTSLMPATMAPLVGHNYAIEQASNNQTTVDPPPVPSNALQSLGDINVGELFQKLVASGIVPPVSKKETSSTEDDNVVKLVDFSKPETLKVKQPGLVARLYSGIQCSSCGVRFPPEQTVKYSQHLDWHFRQNRREKMSARIAQSRRWNYDVSDWIQYQEIEDVDDRAASWFEIQEKKSNEKVDDSMNEPSVVAGEGAEEATCRICHDNFDQFYNEEKEEWHFKKAIRVDGILYHPLCYEDLLENRARVDPPEPTVLEEEELIVIDDGATLDDNTTVISDNLEEDPVSKENEDKKSLPEENSTNASDNDIEIVPISPEPSDTKSPEDENIIKEAENCDKPIDEDSDDDILQIEVVERHIESYDIIDDEDDENDINKSNQVSTSNNTNDQTKILDIPSDDDEDIVDFSKIKVKTEKIDISELVSVPNHLTVVSSIDGNVELQDAAPVVLPKNKIKINISSKHIQQSKPVTNEPVLEPNHATIEPPPPGEELFPANLKPRLVGQKMVIREPVYKGTDTSGLCTIM</sequence>
<keyword evidence="2" id="KW-0488">Methylation</keyword>
<dbReference type="PROSITE" id="PS51391">
    <property type="entry name" value="CID"/>
    <property type="match status" value="1"/>
</dbReference>
<feature type="domain" description="CID" evidence="16">
    <location>
        <begin position="10"/>
        <end position="138"/>
    </location>
</feature>
<keyword evidence="9" id="KW-0539">Nucleus</keyword>
<feature type="region of interest" description="Disordered" evidence="15">
    <location>
        <begin position="1619"/>
        <end position="1652"/>
    </location>
</feature>
<accession>T1HL68</accession>
<feature type="region of interest" description="Disordered" evidence="15">
    <location>
        <begin position="394"/>
        <end position="418"/>
    </location>
</feature>
<dbReference type="STRING" id="13249.T1HL68"/>
<feature type="compositionally biased region" description="Acidic residues" evidence="15">
    <location>
        <begin position="783"/>
        <end position="800"/>
    </location>
</feature>
<evidence type="ECO:0000256" key="12">
    <source>
        <dbReference type="ARBA" id="ARBA00068814"/>
    </source>
</evidence>
<evidence type="ECO:0000256" key="1">
    <source>
        <dbReference type="ARBA" id="ARBA00004123"/>
    </source>
</evidence>
<dbReference type="Proteomes" id="UP000015103">
    <property type="component" value="Unassembled WGS sequence"/>
</dbReference>
<keyword evidence="4" id="KW-0597">Phosphoprotein</keyword>
<evidence type="ECO:0000256" key="13">
    <source>
        <dbReference type="ARBA" id="ARBA00083113"/>
    </source>
</evidence>
<evidence type="ECO:0000256" key="3">
    <source>
        <dbReference type="ARBA" id="ARBA00022499"/>
    </source>
</evidence>
<feature type="compositionally biased region" description="Polar residues" evidence="15">
    <location>
        <begin position="856"/>
        <end position="870"/>
    </location>
</feature>
<evidence type="ECO:0000256" key="6">
    <source>
        <dbReference type="ARBA" id="ARBA00022843"/>
    </source>
</evidence>
<evidence type="ECO:0000256" key="5">
    <source>
        <dbReference type="ARBA" id="ARBA00022664"/>
    </source>
</evidence>
<dbReference type="SMART" id="SM00582">
    <property type="entry name" value="RPR"/>
    <property type="match status" value="1"/>
</dbReference>
<feature type="compositionally biased region" description="Low complexity" evidence="15">
    <location>
        <begin position="572"/>
        <end position="585"/>
    </location>
</feature>
<evidence type="ECO:0000256" key="7">
    <source>
        <dbReference type="ARBA" id="ARBA00022990"/>
    </source>
</evidence>
<dbReference type="eggNOG" id="KOG2071">
    <property type="taxonomic scope" value="Eukaryota"/>
</dbReference>
<name>T1HL68_RHOPR</name>
<dbReference type="GO" id="GO:0006369">
    <property type="term" value="P:termination of RNA polymerase II transcription"/>
    <property type="evidence" value="ECO:0007669"/>
    <property type="project" value="InterPro"/>
</dbReference>
<keyword evidence="18" id="KW-1185">Reference proteome</keyword>
<feature type="compositionally biased region" description="Acidic residues" evidence="15">
    <location>
        <begin position="1619"/>
        <end position="1628"/>
    </location>
</feature>
<dbReference type="InterPro" id="IPR006569">
    <property type="entry name" value="CID_dom"/>
</dbReference>
<feature type="region of interest" description="Disordered" evidence="15">
    <location>
        <begin position="562"/>
        <end position="591"/>
    </location>
</feature>
<keyword evidence="5" id="KW-0507">mRNA processing</keyword>
<evidence type="ECO:0000256" key="2">
    <source>
        <dbReference type="ARBA" id="ARBA00022481"/>
    </source>
</evidence>
<feature type="region of interest" description="Disordered" evidence="15">
    <location>
        <begin position="779"/>
        <end position="899"/>
    </location>
</feature>
<comment type="subcellular location">
    <subcellularLocation>
        <location evidence="1">Nucleus</location>
    </subcellularLocation>
</comment>
<keyword evidence="6" id="KW-0832">Ubl conjugation</keyword>
<dbReference type="InterPro" id="IPR045154">
    <property type="entry name" value="PCF11-like"/>
</dbReference>
<dbReference type="CDD" id="cd16982">
    <property type="entry name" value="CID_Pcf11"/>
    <property type="match status" value="1"/>
</dbReference>
<dbReference type="GO" id="GO:0005737">
    <property type="term" value="C:cytoplasm"/>
    <property type="evidence" value="ECO:0007669"/>
    <property type="project" value="TreeGrafter"/>
</dbReference>
<dbReference type="GO" id="GO:0031124">
    <property type="term" value="P:mRNA 3'-end processing"/>
    <property type="evidence" value="ECO:0007669"/>
    <property type="project" value="InterPro"/>
</dbReference>
<dbReference type="Gene3D" id="1.25.40.90">
    <property type="match status" value="1"/>
</dbReference>
<feature type="compositionally biased region" description="Polar residues" evidence="15">
    <location>
        <begin position="562"/>
        <end position="571"/>
    </location>
</feature>
<evidence type="ECO:0000256" key="4">
    <source>
        <dbReference type="ARBA" id="ARBA00022553"/>
    </source>
</evidence>
<feature type="region of interest" description="Disordered" evidence="15">
    <location>
        <begin position="1533"/>
        <end position="1582"/>
    </location>
</feature>
<feature type="compositionally biased region" description="Polar residues" evidence="15">
    <location>
        <begin position="1632"/>
        <end position="1646"/>
    </location>
</feature>
<dbReference type="InterPro" id="IPR008942">
    <property type="entry name" value="ENTH_VHS"/>
</dbReference>
<protein>
    <recommendedName>
        <fullName evidence="12">Pre-mRNA cleavage complex 2 protein Pcf11</fullName>
    </recommendedName>
    <alternativeName>
        <fullName evidence="13">Pre-mRNA cleavage complex II protein Pcf11</fullName>
    </alternativeName>
</protein>
<dbReference type="InterPro" id="IPR048830">
    <property type="entry name" value="PCF11_helical"/>
</dbReference>
<comment type="function">
    <text evidence="10">Component of pre-mRNA cleavage complex II, which promotes transcription termination by RNA polymerase II.</text>
</comment>
<feature type="compositionally biased region" description="Basic and acidic residues" evidence="15">
    <location>
        <begin position="1542"/>
        <end position="1554"/>
    </location>
</feature>
<evidence type="ECO:0000256" key="8">
    <source>
        <dbReference type="ARBA" id="ARBA00023054"/>
    </source>
</evidence>
<dbReference type="FunCoup" id="T1HL68">
    <property type="interactions" value="1322"/>
</dbReference>
<evidence type="ECO:0000313" key="17">
    <source>
        <dbReference type="EnsemblMetazoa" id="RPRC004792-PA"/>
    </source>
</evidence>